<name>A0A5R9C3W6_9LACT</name>
<organism evidence="1 2">
    <name type="scientific">Marinilactibacillus psychrotolerans</name>
    <dbReference type="NCBI Taxonomy" id="191770"/>
    <lineage>
        <taxon>Bacteria</taxon>
        <taxon>Bacillati</taxon>
        <taxon>Bacillota</taxon>
        <taxon>Bacilli</taxon>
        <taxon>Lactobacillales</taxon>
        <taxon>Carnobacteriaceae</taxon>
        <taxon>Marinilactibacillus</taxon>
    </lineage>
</organism>
<dbReference type="EMBL" id="VBTE01000015">
    <property type="protein sequence ID" value="TLQ07557.1"/>
    <property type="molecule type" value="Genomic_DNA"/>
</dbReference>
<gene>
    <name evidence="1" type="ORF">FEZ48_06130</name>
</gene>
<evidence type="ECO:0008006" key="3">
    <source>
        <dbReference type="Google" id="ProtNLM"/>
    </source>
</evidence>
<sequence>MKNYEIANINGVLMELLDQPIKGKLKFKLFKLKVELENKLKVVSETLKDVEDEEERTEIINEEQEVSFETFEESDLENLELSIRQLSALQPILKGEC</sequence>
<evidence type="ECO:0000313" key="2">
    <source>
        <dbReference type="Proteomes" id="UP000307201"/>
    </source>
</evidence>
<dbReference type="RefSeq" id="WP_138471633.1">
    <property type="nucleotide sequence ID" value="NZ_VBTE01000015.1"/>
</dbReference>
<reference evidence="1 2" key="1">
    <citation type="submission" date="2019-05" db="EMBL/GenBank/DDBJ databases">
        <title>The metagenome of a microbial culture collection derived from dairy environment covers the genomic content of the human microbiome.</title>
        <authorList>
            <person name="Roder T."/>
            <person name="Wuthrich D."/>
            <person name="Sattari Z."/>
            <person name="Von Ah U."/>
            <person name="Bar C."/>
            <person name="Ronchi F."/>
            <person name="Macpherson A.J."/>
            <person name="Ganal-Vonarburg S.C."/>
            <person name="Bruggmann R."/>
            <person name="Vergeres G."/>
        </authorList>
    </citation>
    <scope>NUCLEOTIDE SEQUENCE [LARGE SCALE GENOMIC DNA]</scope>
    <source>
        <strain evidence="1 2">FAM 24235</strain>
    </source>
</reference>
<protein>
    <recommendedName>
        <fullName evidence="3">DUF1617 family protein</fullName>
    </recommendedName>
</protein>
<evidence type="ECO:0000313" key="1">
    <source>
        <dbReference type="EMBL" id="TLQ07557.1"/>
    </source>
</evidence>
<dbReference type="AlphaFoldDB" id="A0A5R9C3W6"/>
<proteinExistence type="predicted"/>
<dbReference type="Proteomes" id="UP000307201">
    <property type="component" value="Unassembled WGS sequence"/>
</dbReference>
<dbReference type="STRING" id="191770.SAMN04488013_10774"/>
<comment type="caution">
    <text evidence="1">The sequence shown here is derived from an EMBL/GenBank/DDBJ whole genome shotgun (WGS) entry which is preliminary data.</text>
</comment>
<accession>A0A5R9C3W6</accession>